<proteinExistence type="predicted"/>
<sequence length="738" mass="79231">MPENKDKSGAKQSLRQSLASFLHRNREQIGQAVEAQAAVALAEAGAPQPANVPGLVNQMMAAVAVSPQVEGHVANALAQVPSQGPGGARGGLSAAIRKEREEVLQVVNMNLAVLATQKELLSALRTAVDKLQDHEHITYSKELVSAKKDALSLYVKKSSLESQIKKYEEWTTKVLSTHDETKLRAVLDEHKSVQAKFMDEVTSTSTSVTKIAHSVTSSSVDIAIKAINVNADPNVLERLLGIADSLTELALTLGGEVPEPYTKIAITAVSGVKPWAVMAGRSLYRRVMVEMFKSEHGKAAVFAKLQPLDLAKKLAGDQKALVAAIVNTAGIGLGEVPGWSLLIKPGILSVVDGFFDARIELAKKWLATEEANKAGDLLDALNAAMYPGGNDVDGWVDQVVARFTSGLGSIQAELRKVPARLAAIPEQTLDAIQATVRDPLSIVEGTLDFTNKALSVTDFLTPVITAIVRKIFVMLPLTPAAEVYSGADLAAEIQAVYLAGHDATPLAPGGATTAEYEVPTRTKEGHSVISLLTSEPEEEAGRRFLWARVYTTGLDTGNREELEGRIFLPDWEFEDTTPPGNLAGLPTRTDKGIPIHQFKNVDGGIDKMEVRVDNLWGKLTAYGDDGDEQYRFTPDRPARIGPEDGPASQKKWSARTVDAAGYTENGTHVPGKWYHPFTSTFLFVADGASGDELWGEWVSATNPTAGGPRGNGGEFGLRAHLETAVPAGSKPPHWSRYN</sequence>
<dbReference type="EMBL" id="FNCC01000001">
    <property type="protein sequence ID" value="SDF45949.1"/>
    <property type="molecule type" value="Genomic_DNA"/>
</dbReference>
<name>A0A1G7LAC6_9PSEU</name>
<dbReference type="OrthoDB" id="9826643at2"/>
<accession>A0A1G7LAC6</accession>
<keyword evidence="2" id="KW-1185">Reference proteome</keyword>
<evidence type="ECO:0000313" key="2">
    <source>
        <dbReference type="Proteomes" id="UP000199623"/>
    </source>
</evidence>
<reference evidence="2" key="1">
    <citation type="submission" date="2016-10" db="EMBL/GenBank/DDBJ databases">
        <authorList>
            <person name="Varghese N."/>
            <person name="Submissions S."/>
        </authorList>
    </citation>
    <scope>NUCLEOTIDE SEQUENCE [LARGE SCALE GENOMIC DNA]</scope>
    <source>
        <strain evidence="2">CGMCC 4.3506</strain>
    </source>
</reference>
<protein>
    <submittedName>
        <fullName evidence="1">Uncharacterized protein</fullName>
    </submittedName>
</protein>
<organism evidence="1 2">
    <name type="scientific">Lentzea fradiae</name>
    <dbReference type="NCBI Taxonomy" id="200378"/>
    <lineage>
        <taxon>Bacteria</taxon>
        <taxon>Bacillati</taxon>
        <taxon>Actinomycetota</taxon>
        <taxon>Actinomycetes</taxon>
        <taxon>Pseudonocardiales</taxon>
        <taxon>Pseudonocardiaceae</taxon>
        <taxon>Lentzea</taxon>
    </lineage>
</organism>
<evidence type="ECO:0000313" key="1">
    <source>
        <dbReference type="EMBL" id="SDF45949.1"/>
    </source>
</evidence>
<dbReference type="RefSeq" id="WP_090045506.1">
    <property type="nucleotide sequence ID" value="NZ_FNCC01000001.1"/>
</dbReference>
<dbReference type="AlphaFoldDB" id="A0A1G7LAC6"/>
<gene>
    <name evidence="1" type="ORF">SAMN05216553_101736</name>
</gene>
<dbReference type="Proteomes" id="UP000199623">
    <property type="component" value="Unassembled WGS sequence"/>
</dbReference>